<keyword evidence="3" id="KW-0808">Transferase</keyword>
<evidence type="ECO:0000259" key="1">
    <source>
        <dbReference type="Pfam" id="PF08421"/>
    </source>
</evidence>
<dbReference type="Gene3D" id="6.20.50.110">
    <property type="entry name" value="Methyltransferase, zinc-binding domain"/>
    <property type="match status" value="1"/>
</dbReference>
<dbReference type="Proteomes" id="UP000488506">
    <property type="component" value="Unassembled WGS sequence"/>
</dbReference>
<evidence type="ECO:0000313" key="4">
    <source>
        <dbReference type="Proteomes" id="UP000488506"/>
    </source>
</evidence>
<dbReference type="AlphaFoldDB" id="A0A833NZ56"/>
<accession>A0A833NZ56</accession>
<organism evidence="3 4">
    <name type="scientific">Candidatus Saganbacteria bacterium</name>
    <dbReference type="NCBI Taxonomy" id="2575572"/>
    <lineage>
        <taxon>Bacteria</taxon>
        <taxon>Bacillati</taxon>
        <taxon>Saganbacteria</taxon>
    </lineage>
</organism>
<comment type="caution">
    <text evidence="3">The sequence shown here is derived from an EMBL/GenBank/DDBJ whole genome shotgun (WGS) entry which is preliminary data.</text>
</comment>
<dbReference type="PANTHER" id="PTHR43861:SF5">
    <property type="entry name" value="BLL5978 PROTEIN"/>
    <property type="match status" value="1"/>
</dbReference>
<sequence length="426" mass="47988">MINDKVRLAFDSSSSIVVEKCQICESKKLEPVLFLGYLPPVNTMPLFGTFPQEQPSYPALLLYCPQCQLVQLGLIVDPKILFPPEYPYTSSTTKILRDNFAELYSECTSLFKFGADDLVVDIGSNDGNLLSNFKGKHKVLGVTPEEIGKIAIERGIPTIIKYFNKEVVNEIIPDYGQAKIITATNVFAHIENINEIAEDILLLLKDDGIFISESHYLVPLIESLQYDTIYHEHLRYYSLTSLKYLLEAHGLEIIHAKPIPTHGGSIRVYASRKGKYPVKESVAKLMEKEKISICKENLLKFKDRVIISKLELMSLLYTLKKEGKKIYGISAPSRASTLINYTAIDEGIVDYVLEVKGSHKIGKYVPGTLIPVVEESKLFNDQPDYALLFSWHIADELMPKLKQKGFKGDFIVPLPNPQIVKNSLIT</sequence>
<dbReference type="Pfam" id="PF08484">
    <property type="entry name" value="Methyltransf_14"/>
    <property type="match status" value="1"/>
</dbReference>
<keyword evidence="3" id="KW-0489">Methyltransferase</keyword>
<dbReference type="InterPro" id="IPR038576">
    <property type="entry name" value="Methyltransf_Zn-bd_dom_put_sf"/>
</dbReference>
<dbReference type="InterPro" id="IPR013630">
    <property type="entry name" value="Methyltransf_Zn-bd_dom_put"/>
</dbReference>
<evidence type="ECO:0000313" key="3">
    <source>
        <dbReference type="EMBL" id="KAF0135179.1"/>
    </source>
</evidence>
<dbReference type="GO" id="GO:0032259">
    <property type="term" value="P:methylation"/>
    <property type="evidence" value="ECO:0007669"/>
    <property type="project" value="UniProtKB-KW"/>
</dbReference>
<dbReference type="Pfam" id="PF13489">
    <property type="entry name" value="Methyltransf_23"/>
    <property type="match status" value="1"/>
</dbReference>
<name>A0A833NZ56_UNCSA</name>
<dbReference type="EMBL" id="WPAF01000001">
    <property type="protein sequence ID" value="KAF0135179.1"/>
    <property type="molecule type" value="Genomic_DNA"/>
</dbReference>
<dbReference type="InterPro" id="IPR013691">
    <property type="entry name" value="MeTrfase_14"/>
</dbReference>
<dbReference type="Gene3D" id="3.40.50.150">
    <property type="entry name" value="Vaccinia Virus protein VP39"/>
    <property type="match status" value="1"/>
</dbReference>
<dbReference type="Pfam" id="PF08421">
    <property type="entry name" value="Methyltransf_13"/>
    <property type="match status" value="1"/>
</dbReference>
<gene>
    <name evidence="3" type="ORF">FD145_5</name>
</gene>
<feature type="domain" description="C-methyltransferase" evidence="2">
    <location>
        <begin position="260"/>
        <end position="415"/>
    </location>
</feature>
<reference evidence="3 4" key="1">
    <citation type="submission" date="2019-12" db="EMBL/GenBank/DDBJ databases">
        <authorList>
            <person name="Wolfe R."/>
            <person name="Danczak R."/>
            <person name="Wilkins M."/>
        </authorList>
    </citation>
    <scope>NUCLEOTIDE SEQUENCE [LARGE SCALE GENOMIC DNA]</scope>
    <source>
        <strain evidence="3">X2_MaxBin.013</strain>
    </source>
</reference>
<proteinExistence type="predicted"/>
<dbReference type="GO" id="GO:0008168">
    <property type="term" value="F:methyltransferase activity"/>
    <property type="evidence" value="ECO:0007669"/>
    <property type="project" value="UniProtKB-KW"/>
</dbReference>
<evidence type="ECO:0000259" key="2">
    <source>
        <dbReference type="Pfam" id="PF08484"/>
    </source>
</evidence>
<dbReference type="Gene3D" id="3.40.50.720">
    <property type="entry name" value="NAD(P)-binding Rossmann-like Domain"/>
    <property type="match status" value="1"/>
</dbReference>
<protein>
    <submittedName>
        <fullName evidence="3">Methyltransferase family protein</fullName>
    </submittedName>
</protein>
<dbReference type="InterPro" id="IPR029063">
    <property type="entry name" value="SAM-dependent_MTases_sf"/>
</dbReference>
<dbReference type="PANTHER" id="PTHR43861">
    <property type="entry name" value="TRANS-ACONITATE 2-METHYLTRANSFERASE-RELATED"/>
    <property type="match status" value="1"/>
</dbReference>
<dbReference type="SUPFAM" id="SSF53335">
    <property type="entry name" value="S-adenosyl-L-methionine-dependent methyltransferases"/>
    <property type="match status" value="1"/>
</dbReference>
<feature type="domain" description="Methyltransferase putative zinc binding" evidence="1">
    <location>
        <begin position="21"/>
        <end position="82"/>
    </location>
</feature>